<dbReference type="SUPFAM" id="SSF51735">
    <property type="entry name" value="NAD(P)-binding Rossmann-fold domains"/>
    <property type="match status" value="1"/>
</dbReference>
<organism evidence="5 6">
    <name type="scientific">Svornostia abyssi</name>
    <dbReference type="NCBI Taxonomy" id="2898438"/>
    <lineage>
        <taxon>Bacteria</taxon>
        <taxon>Bacillati</taxon>
        <taxon>Actinomycetota</taxon>
        <taxon>Thermoleophilia</taxon>
        <taxon>Solirubrobacterales</taxon>
        <taxon>Baekduiaceae</taxon>
        <taxon>Svornostia</taxon>
    </lineage>
</organism>
<protein>
    <submittedName>
        <fullName evidence="5">SDR family NAD(P)-dependent oxidoreductase</fullName>
    </submittedName>
</protein>
<evidence type="ECO:0000256" key="3">
    <source>
        <dbReference type="RuleBase" id="RU000363"/>
    </source>
</evidence>
<evidence type="ECO:0000313" key="5">
    <source>
        <dbReference type="EMBL" id="UUY02458.1"/>
    </source>
</evidence>
<sequence>MELRDRTVLLTGATGGIGHAIARACAARGASLVLTGRRTDVLEGLAAELGAQSVAVDLADRAQLDRLLADHGDADVLIANAALPATGLISELTVEQIDRMLDVNLRAPVMMAQRMVPGMLSRGAGHLVFISSLSGKVPSAHSSIYNATKFGMRGFAGALREELHDTNVGVSTVFPGFIRDAGMFAEADIELPPGVGTRSPEEVAEATVRAIERNRREVDVAPLSMRAGVMVAGMAPELASRFQRRMGAGDVAERLAAGQAGRRDG</sequence>
<dbReference type="PRINTS" id="PR00080">
    <property type="entry name" value="SDRFAMILY"/>
</dbReference>
<evidence type="ECO:0000256" key="1">
    <source>
        <dbReference type="ARBA" id="ARBA00006484"/>
    </source>
</evidence>
<dbReference type="InterPro" id="IPR002347">
    <property type="entry name" value="SDR_fam"/>
</dbReference>
<dbReference type="Gene3D" id="3.40.50.720">
    <property type="entry name" value="NAD(P)-binding Rossmann-like Domain"/>
    <property type="match status" value="1"/>
</dbReference>
<keyword evidence="6" id="KW-1185">Reference proteome</keyword>
<name>A0ABY5PCQ7_9ACTN</name>
<dbReference type="SMART" id="SM00822">
    <property type="entry name" value="PKS_KR"/>
    <property type="match status" value="1"/>
</dbReference>
<dbReference type="PROSITE" id="PS00061">
    <property type="entry name" value="ADH_SHORT"/>
    <property type="match status" value="1"/>
</dbReference>
<accession>A0ABY5PCQ7</accession>
<evidence type="ECO:0000259" key="4">
    <source>
        <dbReference type="SMART" id="SM00822"/>
    </source>
</evidence>
<dbReference type="PANTHER" id="PTHR44196">
    <property type="entry name" value="DEHYDROGENASE/REDUCTASE SDR FAMILY MEMBER 7B"/>
    <property type="match status" value="1"/>
</dbReference>
<dbReference type="InterPro" id="IPR020904">
    <property type="entry name" value="Sc_DH/Rdtase_CS"/>
</dbReference>
<dbReference type="PANTHER" id="PTHR44196:SF1">
    <property type="entry name" value="DEHYDROGENASE_REDUCTASE SDR FAMILY MEMBER 7B"/>
    <property type="match status" value="1"/>
</dbReference>
<dbReference type="InterPro" id="IPR036291">
    <property type="entry name" value="NAD(P)-bd_dom_sf"/>
</dbReference>
<dbReference type="Proteomes" id="UP001058860">
    <property type="component" value="Chromosome"/>
</dbReference>
<keyword evidence="2" id="KW-0560">Oxidoreductase</keyword>
<dbReference type="InterPro" id="IPR057326">
    <property type="entry name" value="KR_dom"/>
</dbReference>
<proteinExistence type="inferred from homology"/>
<dbReference type="Pfam" id="PF00106">
    <property type="entry name" value="adh_short"/>
    <property type="match status" value="1"/>
</dbReference>
<dbReference type="EMBL" id="CP088295">
    <property type="protein sequence ID" value="UUY02458.1"/>
    <property type="molecule type" value="Genomic_DNA"/>
</dbReference>
<dbReference type="PRINTS" id="PR00081">
    <property type="entry name" value="GDHRDH"/>
</dbReference>
<reference evidence="6" key="1">
    <citation type="submission" date="2021-11" db="EMBL/GenBank/DDBJ databases">
        <title>Cultivation dependent microbiological survey of springs from the worlds oldest radium mine currently devoted to the extraction of radon-saturated water.</title>
        <authorList>
            <person name="Kapinusova G."/>
            <person name="Smrhova T."/>
            <person name="Strejcek M."/>
            <person name="Suman J."/>
            <person name="Jani K."/>
            <person name="Pajer P."/>
            <person name="Uhlik O."/>
        </authorList>
    </citation>
    <scope>NUCLEOTIDE SEQUENCE [LARGE SCALE GENOMIC DNA]</scope>
    <source>
        <strain evidence="6">J379</strain>
    </source>
</reference>
<evidence type="ECO:0000256" key="2">
    <source>
        <dbReference type="ARBA" id="ARBA00023002"/>
    </source>
</evidence>
<evidence type="ECO:0000313" key="6">
    <source>
        <dbReference type="Proteomes" id="UP001058860"/>
    </source>
</evidence>
<gene>
    <name evidence="5" type="ORF">LRS13_17355</name>
</gene>
<feature type="domain" description="Ketoreductase" evidence="4">
    <location>
        <begin position="6"/>
        <end position="181"/>
    </location>
</feature>
<dbReference type="RefSeq" id="WP_353862985.1">
    <property type="nucleotide sequence ID" value="NZ_CP088295.1"/>
</dbReference>
<comment type="similarity">
    <text evidence="1 3">Belongs to the short-chain dehydrogenases/reductases (SDR) family.</text>
</comment>